<dbReference type="GeneID" id="78363632"/>
<comment type="caution">
    <text evidence="3">The sequence shown here is derived from an EMBL/GenBank/DDBJ whole genome shotgun (WGS) entry which is preliminary data.</text>
</comment>
<feature type="compositionally biased region" description="Polar residues" evidence="1">
    <location>
        <begin position="130"/>
        <end position="145"/>
    </location>
</feature>
<keyword evidence="2" id="KW-1133">Transmembrane helix</keyword>
<protein>
    <recommendedName>
        <fullName evidence="5">DUF2939 domain-containing protein</fullName>
    </recommendedName>
</protein>
<evidence type="ECO:0008006" key="5">
    <source>
        <dbReference type="Google" id="ProtNLM"/>
    </source>
</evidence>
<keyword evidence="4" id="KW-1185">Reference proteome</keyword>
<sequence>MNFIKKTWGWMFLLLAVGMFMFCYLGSPYWAVYSIKQALADRNQEVIDSYIDFDSLRTNLKNQLTNQVEMQFAEKQQKPINQVIQAFSYEAIDNLVDQYVTPEGIEDLFSGANTLQTIKKEFKLKEESTSAKQTNTQKKSPSNVTWSLNYGDNTNQFFAIIRPNQKENDKIEVSLVREGFFDWKVNNILLPFKFN</sequence>
<evidence type="ECO:0000313" key="3">
    <source>
        <dbReference type="EMBL" id="OXE50347.1"/>
    </source>
</evidence>
<dbReference type="Proteomes" id="UP000214610">
    <property type="component" value="Unassembled WGS sequence"/>
</dbReference>
<name>A0A227KQ15_9BURK</name>
<feature type="transmembrane region" description="Helical" evidence="2">
    <location>
        <begin position="12"/>
        <end position="32"/>
    </location>
</feature>
<keyword evidence="2" id="KW-0812">Transmembrane</keyword>
<reference evidence="4" key="1">
    <citation type="submission" date="2017-05" db="EMBL/GenBank/DDBJ databases">
        <title>Improved OligoMM genomes.</title>
        <authorList>
            <person name="Garzetti D."/>
        </authorList>
    </citation>
    <scope>NUCLEOTIDE SEQUENCE [LARGE SCALE GENOMIC DNA]</scope>
    <source>
        <strain evidence="4">YL45</strain>
    </source>
</reference>
<proteinExistence type="predicted"/>
<feature type="region of interest" description="Disordered" evidence="1">
    <location>
        <begin position="126"/>
        <end position="145"/>
    </location>
</feature>
<organism evidence="3 4">
    <name type="scientific">Turicimonas muris</name>
    <dbReference type="NCBI Taxonomy" id="1796652"/>
    <lineage>
        <taxon>Bacteria</taxon>
        <taxon>Pseudomonadati</taxon>
        <taxon>Pseudomonadota</taxon>
        <taxon>Betaproteobacteria</taxon>
        <taxon>Burkholderiales</taxon>
        <taxon>Sutterellaceae</taxon>
        <taxon>Turicimonas</taxon>
    </lineage>
</organism>
<dbReference type="EMBL" id="NHMP01000002">
    <property type="protein sequence ID" value="OXE50347.1"/>
    <property type="molecule type" value="Genomic_DNA"/>
</dbReference>
<accession>A0A227KQ15</accession>
<evidence type="ECO:0000313" key="4">
    <source>
        <dbReference type="Proteomes" id="UP000214610"/>
    </source>
</evidence>
<dbReference type="AlphaFoldDB" id="A0A227KQ15"/>
<evidence type="ECO:0000256" key="1">
    <source>
        <dbReference type="SAM" id="MobiDB-lite"/>
    </source>
</evidence>
<dbReference type="InterPro" id="IPR021330">
    <property type="entry name" value="DUF2939"/>
</dbReference>
<dbReference type="RefSeq" id="WP_066591917.1">
    <property type="nucleotide sequence ID" value="NZ_CAJTBZ010000028.1"/>
</dbReference>
<dbReference type="Pfam" id="PF11159">
    <property type="entry name" value="DUF2939"/>
    <property type="match status" value="1"/>
</dbReference>
<keyword evidence="2" id="KW-0472">Membrane</keyword>
<gene>
    <name evidence="3" type="ORF">ADH67_05025</name>
</gene>
<evidence type="ECO:0000256" key="2">
    <source>
        <dbReference type="SAM" id="Phobius"/>
    </source>
</evidence>